<evidence type="ECO:0000313" key="6">
    <source>
        <dbReference type="EMBL" id="PNV68293.1"/>
    </source>
</evidence>
<evidence type="ECO:0000256" key="4">
    <source>
        <dbReference type="ARBA" id="ARBA00023014"/>
    </source>
</evidence>
<evidence type="ECO:0000256" key="2">
    <source>
        <dbReference type="ARBA" id="ARBA00022723"/>
    </source>
</evidence>
<dbReference type="Pfam" id="PF13247">
    <property type="entry name" value="Fer4_11"/>
    <property type="match status" value="1"/>
</dbReference>
<dbReference type="SUPFAM" id="SSF54862">
    <property type="entry name" value="4Fe-4S ferredoxins"/>
    <property type="match status" value="1"/>
</dbReference>
<sequence length="192" mass="20959">MQYAIVTECNKCVCCYACTVACKVENNPPLGNHWTKILRVGPNPINEGDTFPDVEMYYLPMKCQHCRTPECVSVCPTGASQKLEDGTVQIDKEKCIGCQFCVMACPYDVRALNKETKVVEKCTMCEQLIAAGGQPECVSACTGGALHFGDLDDASSEVSKLVAEAGDRAHTLPDVGNGPTNIYILDKQKWRL</sequence>
<dbReference type="OrthoDB" id="3175224at2"/>
<protein>
    <submittedName>
        <fullName evidence="6">4Fe-4S ferredoxin</fullName>
    </submittedName>
</protein>
<evidence type="ECO:0000313" key="7">
    <source>
        <dbReference type="Proteomes" id="UP000236197"/>
    </source>
</evidence>
<feature type="domain" description="4Fe-4S ferredoxin-type" evidence="5">
    <location>
        <begin position="54"/>
        <end position="85"/>
    </location>
</feature>
<accession>A0A2K2UDA6</accession>
<dbReference type="Proteomes" id="UP000236197">
    <property type="component" value="Unassembled WGS sequence"/>
</dbReference>
<dbReference type="PROSITE" id="PS00198">
    <property type="entry name" value="4FE4S_FER_1"/>
    <property type="match status" value="1"/>
</dbReference>
<dbReference type="GO" id="GO:0046872">
    <property type="term" value="F:metal ion binding"/>
    <property type="evidence" value="ECO:0007669"/>
    <property type="project" value="UniProtKB-KW"/>
</dbReference>
<dbReference type="GO" id="GO:0051539">
    <property type="term" value="F:4 iron, 4 sulfur cluster binding"/>
    <property type="evidence" value="ECO:0007669"/>
    <property type="project" value="UniProtKB-KW"/>
</dbReference>
<evidence type="ECO:0000256" key="1">
    <source>
        <dbReference type="ARBA" id="ARBA00022485"/>
    </source>
</evidence>
<organism evidence="6 7">
    <name type="scientific">Enteroscipio rubneri</name>
    <dbReference type="NCBI Taxonomy" id="2070686"/>
    <lineage>
        <taxon>Bacteria</taxon>
        <taxon>Bacillati</taxon>
        <taxon>Actinomycetota</taxon>
        <taxon>Coriobacteriia</taxon>
        <taxon>Eggerthellales</taxon>
        <taxon>Eggerthellaceae</taxon>
        <taxon>Enteroscipio</taxon>
    </lineage>
</organism>
<keyword evidence="7" id="KW-1185">Reference proteome</keyword>
<comment type="caution">
    <text evidence="6">The sequence shown here is derived from an EMBL/GenBank/DDBJ whole genome shotgun (WGS) entry which is preliminary data.</text>
</comment>
<dbReference type="InterPro" id="IPR017896">
    <property type="entry name" value="4Fe4S_Fe-S-bd"/>
</dbReference>
<keyword evidence="4" id="KW-0411">Iron-sulfur</keyword>
<gene>
    <name evidence="6" type="ORF">C2L71_03270</name>
</gene>
<keyword evidence="2" id="KW-0479">Metal-binding</keyword>
<dbReference type="PROSITE" id="PS51379">
    <property type="entry name" value="4FE4S_FER_2"/>
    <property type="match status" value="2"/>
</dbReference>
<keyword evidence="1" id="KW-0004">4Fe-4S</keyword>
<dbReference type="InterPro" id="IPR050954">
    <property type="entry name" value="ET_IronSulfur_Cluster-Binding"/>
</dbReference>
<name>A0A2K2UDA6_9ACTN</name>
<dbReference type="RefSeq" id="WP_103264361.1">
    <property type="nucleotide sequence ID" value="NZ_CABMLE010000002.1"/>
</dbReference>
<proteinExistence type="predicted"/>
<dbReference type="PANTHER" id="PTHR43177:SF3">
    <property type="entry name" value="PROTEIN NRFC HOMOLOG"/>
    <property type="match status" value="1"/>
</dbReference>
<dbReference type="Gene3D" id="3.30.70.20">
    <property type="match status" value="2"/>
</dbReference>
<reference evidence="7" key="1">
    <citation type="submission" date="2018-01" db="EMBL/GenBank/DDBJ databases">
        <title>Rubneribacter badeniensis gen. nov., sp. nov., and Colonibacter rubneri, gen. nov., sp. nov., WGS of new members of the Eggerthellaceae.</title>
        <authorList>
            <person name="Danylec N."/>
            <person name="Stoll D.A."/>
            <person name="Doetsch A."/>
            <person name="Kulling S.E."/>
            <person name="Huch M."/>
        </authorList>
    </citation>
    <scope>NUCLEOTIDE SEQUENCE [LARGE SCALE GENOMIC DNA]</scope>
    <source>
        <strain evidence="7">ResAG-96</strain>
    </source>
</reference>
<feature type="domain" description="4Fe-4S ferredoxin-type" evidence="5">
    <location>
        <begin position="86"/>
        <end position="115"/>
    </location>
</feature>
<keyword evidence="3" id="KW-0408">Iron</keyword>
<dbReference type="AlphaFoldDB" id="A0A2K2UDA6"/>
<evidence type="ECO:0000259" key="5">
    <source>
        <dbReference type="PROSITE" id="PS51379"/>
    </source>
</evidence>
<dbReference type="CDD" id="cd10551">
    <property type="entry name" value="PsrB"/>
    <property type="match status" value="1"/>
</dbReference>
<dbReference type="InterPro" id="IPR017900">
    <property type="entry name" value="4Fe4S_Fe_S_CS"/>
</dbReference>
<dbReference type="EMBL" id="PPEK01000002">
    <property type="protein sequence ID" value="PNV68293.1"/>
    <property type="molecule type" value="Genomic_DNA"/>
</dbReference>
<evidence type="ECO:0000256" key="3">
    <source>
        <dbReference type="ARBA" id="ARBA00023004"/>
    </source>
</evidence>
<dbReference type="PANTHER" id="PTHR43177">
    <property type="entry name" value="PROTEIN NRFC"/>
    <property type="match status" value="1"/>
</dbReference>